<dbReference type="PROSITE" id="PS51253">
    <property type="entry name" value="HTH_CENPB"/>
    <property type="match status" value="1"/>
</dbReference>
<dbReference type="Gene3D" id="1.10.10.60">
    <property type="entry name" value="Homeodomain-like"/>
    <property type="match status" value="1"/>
</dbReference>
<dbReference type="SUPFAM" id="SSF46689">
    <property type="entry name" value="Homeodomain-like"/>
    <property type="match status" value="1"/>
</dbReference>
<evidence type="ECO:0000256" key="2">
    <source>
        <dbReference type="ARBA" id="ARBA00023125"/>
    </source>
</evidence>
<name>A0A0M3JC41_ANISI</name>
<dbReference type="PANTHER" id="PTHR19303">
    <property type="entry name" value="TRANSPOSON"/>
    <property type="match status" value="1"/>
</dbReference>
<dbReference type="EMBL" id="UYRR01009260">
    <property type="protein sequence ID" value="VDK24795.1"/>
    <property type="molecule type" value="Genomic_DNA"/>
</dbReference>
<dbReference type="OrthoDB" id="5859979at2759"/>
<dbReference type="PANTHER" id="PTHR19303:SF27">
    <property type="entry name" value="HTH CENPB-TYPE DOMAIN-CONTAINING PROTEIN"/>
    <property type="match status" value="1"/>
</dbReference>
<dbReference type="AlphaFoldDB" id="A0A0M3JC41"/>
<evidence type="ECO:0000313" key="5">
    <source>
        <dbReference type="EMBL" id="VDK24795.1"/>
    </source>
</evidence>
<keyword evidence="6" id="KW-1185">Reference proteome</keyword>
<dbReference type="Proteomes" id="UP000267096">
    <property type="component" value="Unassembled WGS sequence"/>
</dbReference>
<dbReference type="Pfam" id="PF03221">
    <property type="entry name" value="HTH_Tnp_Tc5"/>
    <property type="match status" value="1"/>
</dbReference>
<evidence type="ECO:0000256" key="3">
    <source>
        <dbReference type="SAM" id="MobiDB-lite"/>
    </source>
</evidence>
<comment type="subcellular location">
    <subcellularLocation>
        <location evidence="1">Nucleus</location>
    </subcellularLocation>
</comment>
<dbReference type="GO" id="GO:0005634">
    <property type="term" value="C:nucleus"/>
    <property type="evidence" value="ECO:0007669"/>
    <property type="project" value="UniProtKB-SubCell"/>
</dbReference>
<feature type="region of interest" description="Disordered" evidence="3">
    <location>
        <begin position="109"/>
        <end position="130"/>
    </location>
</feature>
<organism evidence="7">
    <name type="scientific">Anisakis simplex</name>
    <name type="common">Herring worm</name>
    <dbReference type="NCBI Taxonomy" id="6269"/>
    <lineage>
        <taxon>Eukaryota</taxon>
        <taxon>Metazoa</taxon>
        <taxon>Ecdysozoa</taxon>
        <taxon>Nematoda</taxon>
        <taxon>Chromadorea</taxon>
        <taxon>Rhabditida</taxon>
        <taxon>Spirurina</taxon>
        <taxon>Ascaridomorpha</taxon>
        <taxon>Ascaridoidea</taxon>
        <taxon>Anisakidae</taxon>
        <taxon>Anisakis</taxon>
        <taxon>Anisakis simplex complex</taxon>
    </lineage>
</organism>
<gene>
    <name evidence="5" type="ORF">ASIM_LOCUS4971</name>
</gene>
<sequence>MMAHCQKEKYKNADVARGVKALTKQRSKSIDQVEKLLLIWINEMIALGNRLSDAVICNKARMLFAELSHTNEETQPFKASRGWVDKFKRRVGISDLIRCGTAYRAILTNTPSTSNDSSNEHMQQTPIGESYGNSADSDGLLIHDQLFSIDETSPFWNE</sequence>
<dbReference type="WBParaSite" id="ASIM_0000517101-mRNA-1">
    <property type="protein sequence ID" value="ASIM_0000517101-mRNA-1"/>
    <property type="gene ID" value="ASIM_0000517101"/>
</dbReference>
<proteinExistence type="predicted"/>
<reference evidence="5 6" key="2">
    <citation type="submission" date="2018-11" db="EMBL/GenBank/DDBJ databases">
        <authorList>
            <consortium name="Pathogen Informatics"/>
        </authorList>
    </citation>
    <scope>NUCLEOTIDE SEQUENCE [LARGE SCALE GENOMIC DNA]</scope>
</reference>
<feature type="domain" description="HTH CENPB-type" evidence="4">
    <location>
        <begin position="21"/>
        <end position="97"/>
    </location>
</feature>
<dbReference type="InterPro" id="IPR050863">
    <property type="entry name" value="CenT-Element_Derived"/>
</dbReference>
<keyword evidence="2" id="KW-0238">DNA-binding</keyword>
<protein>
    <submittedName>
        <fullName evidence="7">HTH CENPB-type domain-containing protein</fullName>
    </submittedName>
</protein>
<reference evidence="7" key="1">
    <citation type="submission" date="2017-02" db="UniProtKB">
        <authorList>
            <consortium name="WormBaseParasite"/>
        </authorList>
    </citation>
    <scope>IDENTIFICATION</scope>
</reference>
<accession>A0A0M3JC41</accession>
<dbReference type="InterPro" id="IPR009057">
    <property type="entry name" value="Homeodomain-like_sf"/>
</dbReference>
<evidence type="ECO:0000259" key="4">
    <source>
        <dbReference type="PROSITE" id="PS51253"/>
    </source>
</evidence>
<dbReference type="GO" id="GO:0003677">
    <property type="term" value="F:DNA binding"/>
    <property type="evidence" value="ECO:0007669"/>
    <property type="project" value="UniProtKB-KW"/>
</dbReference>
<dbReference type="SMART" id="SM00674">
    <property type="entry name" value="CENPB"/>
    <property type="match status" value="1"/>
</dbReference>
<evidence type="ECO:0000256" key="1">
    <source>
        <dbReference type="ARBA" id="ARBA00004123"/>
    </source>
</evidence>
<dbReference type="InterPro" id="IPR006600">
    <property type="entry name" value="HTH_CenpB_DNA-bd_dom"/>
</dbReference>
<evidence type="ECO:0000313" key="7">
    <source>
        <dbReference type="WBParaSite" id="ASIM_0000517101-mRNA-1"/>
    </source>
</evidence>
<feature type="compositionally biased region" description="Polar residues" evidence="3">
    <location>
        <begin position="120"/>
        <end position="130"/>
    </location>
</feature>
<evidence type="ECO:0000313" key="6">
    <source>
        <dbReference type="Proteomes" id="UP000267096"/>
    </source>
</evidence>